<keyword evidence="2" id="KW-1185">Reference proteome</keyword>
<accession>A0A2T7NRN8</accession>
<organism evidence="1 2">
    <name type="scientific">Pomacea canaliculata</name>
    <name type="common">Golden apple snail</name>
    <dbReference type="NCBI Taxonomy" id="400727"/>
    <lineage>
        <taxon>Eukaryota</taxon>
        <taxon>Metazoa</taxon>
        <taxon>Spiralia</taxon>
        <taxon>Lophotrochozoa</taxon>
        <taxon>Mollusca</taxon>
        <taxon>Gastropoda</taxon>
        <taxon>Caenogastropoda</taxon>
        <taxon>Architaenioglossa</taxon>
        <taxon>Ampullarioidea</taxon>
        <taxon>Ampullariidae</taxon>
        <taxon>Pomacea</taxon>
    </lineage>
</organism>
<comment type="caution">
    <text evidence="1">The sequence shown here is derived from an EMBL/GenBank/DDBJ whole genome shotgun (WGS) entry which is preliminary data.</text>
</comment>
<gene>
    <name evidence="1" type="ORF">C0Q70_17119</name>
</gene>
<sequence>MFSCPLPSVETEFCALRRFLRCCSELLASTCQVTASEKQFSSHLLHGSSTRWRCADSAFCKFLHQRPVRFSNSHRSPNLVNFCVLAVTPSDPYVFQGQKLQLCCNVSHAVKNPPNGEVVFERWNTTVAVVTPSSAGTACIEPDTSQRTPGAMFYCSYPGYRGYQMVIIDGPEPTLSRPECTLQDMALTCQVKDIRSTLLRPENVTYRLYLTPARSGDECTAVVCRDGYCTCSLNRAHLNETYSLNLTVTYKPRQRKTMVWVNVSSLTPINVVKVVPSSFSVTPLTNACLNVSWSFDNYDEDKDKSKEDLLQQLI</sequence>
<name>A0A2T7NRN8_POMCA</name>
<dbReference type="EMBL" id="PZQS01000010">
    <property type="protein sequence ID" value="PVD23845.1"/>
    <property type="molecule type" value="Genomic_DNA"/>
</dbReference>
<proteinExistence type="predicted"/>
<protein>
    <submittedName>
        <fullName evidence="1">Uncharacterized protein</fullName>
    </submittedName>
</protein>
<evidence type="ECO:0000313" key="1">
    <source>
        <dbReference type="EMBL" id="PVD23845.1"/>
    </source>
</evidence>
<dbReference type="AlphaFoldDB" id="A0A2T7NRN8"/>
<dbReference type="Proteomes" id="UP000245119">
    <property type="component" value="Linkage Group LG10"/>
</dbReference>
<evidence type="ECO:0000313" key="2">
    <source>
        <dbReference type="Proteomes" id="UP000245119"/>
    </source>
</evidence>
<reference evidence="1 2" key="1">
    <citation type="submission" date="2018-04" db="EMBL/GenBank/DDBJ databases">
        <title>The genome of golden apple snail Pomacea canaliculata provides insight into stress tolerance and invasive adaptation.</title>
        <authorList>
            <person name="Liu C."/>
            <person name="Liu B."/>
            <person name="Ren Y."/>
            <person name="Zhang Y."/>
            <person name="Wang H."/>
            <person name="Li S."/>
            <person name="Jiang F."/>
            <person name="Yin L."/>
            <person name="Zhang G."/>
            <person name="Qian W."/>
            <person name="Fan W."/>
        </authorList>
    </citation>
    <scope>NUCLEOTIDE SEQUENCE [LARGE SCALE GENOMIC DNA]</scope>
    <source>
        <strain evidence="1">SZHN2017</strain>
        <tissue evidence="1">Muscle</tissue>
    </source>
</reference>